<gene>
    <name evidence="1" type="ORF">RM780_11880</name>
</gene>
<accession>A0ABU2L7W4</accession>
<keyword evidence="2" id="KW-1185">Reference proteome</keyword>
<proteinExistence type="predicted"/>
<organism evidence="1 2">
    <name type="scientific">Streptomyces boetiae</name>
    <dbReference type="NCBI Taxonomy" id="3075541"/>
    <lineage>
        <taxon>Bacteria</taxon>
        <taxon>Bacillati</taxon>
        <taxon>Actinomycetota</taxon>
        <taxon>Actinomycetes</taxon>
        <taxon>Kitasatosporales</taxon>
        <taxon>Streptomycetaceae</taxon>
        <taxon>Streptomyces</taxon>
    </lineage>
</organism>
<name>A0ABU2L7W4_9ACTN</name>
<dbReference type="EMBL" id="JAVREN010000013">
    <property type="protein sequence ID" value="MDT0307659.1"/>
    <property type="molecule type" value="Genomic_DNA"/>
</dbReference>
<comment type="caution">
    <text evidence="1">The sequence shown here is derived from an EMBL/GenBank/DDBJ whole genome shotgun (WGS) entry which is preliminary data.</text>
</comment>
<reference evidence="2" key="1">
    <citation type="submission" date="2023-07" db="EMBL/GenBank/DDBJ databases">
        <title>30 novel species of actinomycetes from the DSMZ collection.</title>
        <authorList>
            <person name="Nouioui I."/>
        </authorList>
    </citation>
    <scope>NUCLEOTIDE SEQUENCE [LARGE SCALE GENOMIC DNA]</scope>
    <source>
        <strain evidence="2">DSM 44917</strain>
    </source>
</reference>
<evidence type="ECO:0000313" key="1">
    <source>
        <dbReference type="EMBL" id="MDT0307659.1"/>
    </source>
</evidence>
<dbReference type="RefSeq" id="WP_311630606.1">
    <property type="nucleotide sequence ID" value="NZ_JAVREN010000013.1"/>
</dbReference>
<dbReference type="Proteomes" id="UP001183388">
    <property type="component" value="Unassembled WGS sequence"/>
</dbReference>
<sequence>MTDVVVEQVVVDPVTVRCGDQILVGGQVFTVRDMRALPRGGKRLDFHDGTSFTMRPTTVLWASRPRRLRRR</sequence>
<evidence type="ECO:0000313" key="2">
    <source>
        <dbReference type="Proteomes" id="UP001183388"/>
    </source>
</evidence>
<protein>
    <submittedName>
        <fullName evidence="1">Uncharacterized protein</fullName>
    </submittedName>
</protein>